<dbReference type="GO" id="GO:0005886">
    <property type="term" value="C:plasma membrane"/>
    <property type="evidence" value="ECO:0007669"/>
    <property type="project" value="UniProtKB-SubCell"/>
</dbReference>
<dbReference type="GO" id="GO:0019350">
    <property type="term" value="P:teichoic acid biosynthetic process"/>
    <property type="evidence" value="ECO:0007669"/>
    <property type="project" value="UniProtKB-KW"/>
</dbReference>
<dbReference type="EMBL" id="LR134384">
    <property type="protein sequence ID" value="VEH15714.1"/>
    <property type="molecule type" value="Genomic_DNA"/>
</dbReference>
<dbReference type="InterPro" id="IPR043148">
    <property type="entry name" value="TagF_C"/>
</dbReference>
<evidence type="ECO:0000256" key="4">
    <source>
        <dbReference type="ARBA" id="ARBA00022679"/>
    </source>
</evidence>
<dbReference type="PANTHER" id="PTHR37316">
    <property type="entry name" value="TEICHOIC ACID GLYCEROL-PHOSPHATE PRIMASE"/>
    <property type="match status" value="1"/>
</dbReference>
<evidence type="ECO:0000256" key="1">
    <source>
        <dbReference type="ARBA" id="ARBA00004202"/>
    </source>
</evidence>
<proteinExistence type="inferred from homology"/>
<dbReference type="GO" id="GO:0047355">
    <property type="term" value="F:CDP-glycerol glycerophosphotransferase activity"/>
    <property type="evidence" value="ECO:0007669"/>
    <property type="project" value="InterPro"/>
</dbReference>
<evidence type="ECO:0000313" key="7">
    <source>
        <dbReference type="EMBL" id="VEH15714.1"/>
    </source>
</evidence>
<evidence type="ECO:0000256" key="2">
    <source>
        <dbReference type="ARBA" id="ARBA00010488"/>
    </source>
</evidence>
<protein>
    <submittedName>
        <fullName evidence="7">CDP-Glycerol:Poly(Glycerophosphate) glycerophosphotransferase</fullName>
    </submittedName>
</protein>
<evidence type="ECO:0000256" key="6">
    <source>
        <dbReference type="ARBA" id="ARBA00023136"/>
    </source>
</evidence>
<dbReference type="Proteomes" id="UP000274578">
    <property type="component" value="Chromosome 1"/>
</dbReference>
<dbReference type="KEGG" id="poc:NCTC13071_01724"/>
<dbReference type="Gene3D" id="3.40.50.12580">
    <property type="match status" value="1"/>
</dbReference>
<gene>
    <name evidence="7" type="ORF">NCTC13071_01724</name>
</gene>
<reference evidence="7 8" key="1">
    <citation type="submission" date="2018-12" db="EMBL/GenBank/DDBJ databases">
        <authorList>
            <consortium name="Pathogen Informatics"/>
        </authorList>
    </citation>
    <scope>NUCLEOTIDE SEQUENCE [LARGE SCALE GENOMIC DNA]</scope>
    <source>
        <strain evidence="7 8">NCTC13071</strain>
    </source>
</reference>
<comment type="similarity">
    <text evidence="2">Belongs to the CDP-glycerol glycerophosphotransferase family.</text>
</comment>
<dbReference type="Gene3D" id="3.40.50.11820">
    <property type="match status" value="1"/>
</dbReference>
<evidence type="ECO:0000256" key="5">
    <source>
        <dbReference type="ARBA" id="ARBA00022944"/>
    </source>
</evidence>
<comment type="subcellular location">
    <subcellularLocation>
        <location evidence="1">Cell membrane</location>
        <topology evidence="1">Peripheral membrane protein</topology>
    </subcellularLocation>
</comment>
<keyword evidence="5" id="KW-0777">Teichoic acid biosynthesis</keyword>
<organism evidence="7 8">
    <name type="scientific">Segatella oris</name>
    <dbReference type="NCBI Taxonomy" id="28135"/>
    <lineage>
        <taxon>Bacteria</taxon>
        <taxon>Pseudomonadati</taxon>
        <taxon>Bacteroidota</taxon>
        <taxon>Bacteroidia</taxon>
        <taxon>Bacteroidales</taxon>
        <taxon>Prevotellaceae</taxon>
        <taxon>Segatella</taxon>
    </lineage>
</organism>
<keyword evidence="6" id="KW-0472">Membrane</keyword>
<keyword evidence="4 7" id="KW-0808">Transferase</keyword>
<dbReference type="InterPro" id="IPR051612">
    <property type="entry name" value="Teichoic_Acid_Biosynth"/>
</dbReference>
<evidence type="ECO:0000313" key="8">
    <source>
        <dbReference type="Proteomes" id="UP000274578"/>
    </source>
</evidence>
<keyword evidence="3" id="KW-1003">Cell membrane</keyword>
<dbReference type="SUPFAM" id="SSF53756">
    <property type="entry name" value="UDP-Glycosyltransferase/glycogen phosphorylase"/>
    <property type="match status" value="1"/>
</dbReference>
<dbReference type="AlphaFoldDB" id="A0A448L6U8"/>
<sequence length="385" mass="45082">MFRNVFLKKILKTNFFPIFSLLNKFVPKSDKKILIYSANKGIGHSLIPLRQYLQNQGFGQKYRIICGIESLKYKDEGPWEFVSKTKVIWTFLRSKHVFYSAGQIPIKPSKPQIVIHLQHGNSNFKTMGLNTKINNGQEFYFTYMIASSDVFVPIMVKEYACKEENIKVLGDPMVDQLLTSPHNLYDFKSFNKVLLWMPTFRQSDYLGYDDSLMENLLPLFSENDYPFLNEQLKKRNIKLIVKIHPAQKNLGNKQRHFSHLDIYTNDEFQKAGYSLFPMMAQVDGLVGDYSSASMQYLLTDKPQAYVVPDIDEYGEKRGFNFPDIENYMGGHIIKRKIEFWNFLDDFIAGKDVYAEKRRRLSKLIYKYHDADSCKRIVELSKLYVD</sequence>
<dbReference type="InterPro" id="IPR043149">
    <property type="entry name" value="TagF_N"/>
</dbReference>
<evidence type="ECO:0000256" key="3">
    <source>
        <dbReference type="ARBA" id="ARBA00022475"/>
    </source>
</evidence>
<name>A0A448L6U8_9BACT</name>
<dbReference type="PANTHER" id="PTHR37316:SF3">
    <property type="entry name" value="TEICHOIC ACID GLYCEROL-PHOSPHATE TRANSFERASE"/>
    <property type="match status" value="1"/>
</dbReference>
<dbReference type="Pfam" id="PF04464">
    <property type="entry name" value="Glyphos_transf"/>
    <property type="match status" value="1"/>
</dbReference>
<dbReference type="InterPro" id="IPR007554">
    <property type="entry name" value="Glycerophosphate_synth"/>
</dbReference>
<accession>A0A448L6U8</accession>